<accession>A0A024TRH9</accession>
<sequence>MVGAHHHITTAYSPWANGTVEVVNRLVLLTLKALLSEMKLRANEWHLVLPLVQGALNHQPSDRFGGVAPVTAFTGLKAKTPLAGLVHPATKEVICTDMLDDARVKHMAQLKIALDQLHHEGFARSD</sequence>
<dbReference type="eggNOG" id="KOG0017">
    <property type="taxonomic scope" value="Eukaryota"/>
</dbReference>
<feature type="domain" description="Integrase catalytic" evidence="1">
    <location>
        <begin position="1"/>
        <end position="77"/>
    </location>
</feature>
<dbReference type="InterPro" id="IPR012337">
    <property type="entry name" value="RNaseH-like_sf"/>
</dbReference>
<dbReference type="AlphaFoldDB" id="A0A024TRH9"/>
<name>A0A024TRH9_9STRA</name>
<dbReference type="RefSeq" id="XP_008875218.1">
    <property type="nucleotide sequence ID" value="XM_008876996.1"/>
</dbReference>
<dbReference type="PROSITE" id="PS50994">
    <property type="entry name" value="INTEGRASE"/>
    <property type="match status" value="1"/>
</dbReference>
<dbReference type="InterPro" id="IPR036397">
    <property type="entry name" value="RNaseH_sf"/>
</dbReference>
<evidence type="ECO:0000313" key="2">
    <source>
        <dbReference type="EMBL" id="ETV95907.1"/>
    </source>
</evidence>
<proteinExistence type="predicted"/>
<dbReference type="InterPro" id="IPR001584">
    <property type="entry name" value="Integrase_cat-core"/>
</dbReference>
<dbReference type="SUPFAM" id="SSF53098">
    <property type="entry name" value="Ribonuclease H-like"/>
    <property type="match status" value="1"/>
</dbReference>
<organism evidence="2">
    <name type="scientific">Aphanomyces invadans</name>
    <dbReference type="NCBI Taxonomy" id="157072"/>
    <lineage>
        <taxon>Eukaryota</taxon>
        <taxon>Sar</taxon>
        <taxon>Stramenopiles</taxon>
        <taxon>Oomycota</taxon>
        <taxon>Saprolegniomycetes</taxon>
        <taxon>Saprolegniales</taxon>
        <taxon>Verrucalvaceae</taxon>
        <taxon>Aphanomyces</taxon>
    </lineage>
</organism>
<dbReference type="Gene3D" id="3.30.420.10">
    <property type="entry name" value="Ribonuclease H-like superfamily/Ribonuclease H"/>
    <property type="match status" value="1"/>
</dbReference>
<reference evidence="2" key="1">
    <citation type="submission" date="2013-12" db="EMBL/GenBank/DDBJ databases">
        <title>The Genome Sequence of Aphanomyces invadans NJM9701.</title>
        <authorList>
            <consortium name="The Broad Institute Genomics Platform"/>
            <person name="Russ C."/>
            <person name="Tyler B."/>
            <person name="van West P."/>
            <person name="Dieguez-Uribeondo J."/>
            <person name="Young S.K."/>
            <person name="Zeng Q."/>
            <person name="Gargeya S."/>
            <person name="Fitzgerald M."/>
            <person name="Abouelleil A."/>
            <person name="Alvarado L."/>
            <person name="Chapman S.B."/>
            <person name="Gainer-Dewar J."/>
            <person name="Goldberg J."/>
            <person name="Griggs A."/>
            <person name="Gujja S."/>
            <person name="Hansen M."/>
            <person name="Howarth C."/>
            <person name="Imamovic A."/>
            <person name="Ireland A."/>
            <person name="Larimer J."/>
            <person name="McCowan C."/>
            <person name="Murphy C."/>
            <person name="Pearson M."/>
            <person name="Poon T.W."/>
            <person name="Priest M."/>
            <person name="Roberts A."/>
            <person name="Saif S."/>
            <person name="Shea T."/>
            <person name="Sykes S."/>
            <person name="Wortman J."/>
            <person name="Nusbaum C."/>
            <person name="Birren B."/>
        </authorList>
    </citation>
    <scope>NUCLEOTIDE SEQUENCE [LARGE SCALE GENOMIC DNA]</scope>
    <source>
        <strain evidence="2">NJM9701</strain>
    </source>
</reference>
<dbReference type="EMBL" id="KI913978">
    <property type="protein sequence ID" value="ETV95907.1"/>
    <property type="molecule type" value="Genomic_DNA"/>
</dbReference>
<dbReference type="GeneID" id="20087622"/>
<dbReference type="OrthoDB" id="123161at2759"/>
<dbReference type="GO" id="GO:0015074">
    <property type="term" value="P:DNA integration"/>
    <property type="evidence" value="ECO:0007669"/>
    <property type="project" value="InterPro"/>
</dbReference>
<evidence type="ECO:0000259" key="1">
    <source>
        <dbReference type="PROSITE" id="PS50994"/>
    </source>
</evidence>
<gene>
    <name evidence="2" type="ORF">H310_10572</name>
</gene>
<dbReference type="GO" id="GO:0003676">
    <property type="term" value="F:nucleic acid binding"/>
    <property type="evidence" value="ECO:0007669"/>
    <property type="project" value="InterPro"/>
</dbReference>
<protein>
    <recommendedName>
        <fullName evidence="1">Integrase catalytic domain-containing protein</fullName>
    </recommendedName>
</protein>
<dbReference type="VEuPathDB" id="FungiDB:H310_10572"/>